<protein>
    <submittedName>
        <fullName evidence="1">Uncharacterized protein</fullName>
    </submittedName>
</protein>
<dbReference type="RefSeq" id="WP_165759661.1">
    <property type="nucleotide sequence ID" value="NZ_FXBM01000003.1"/>
</dbReference>
<evidence type="ECO:0000313" key="2">
    <source>
        <dbReference type="Proteomes" id="UP000193711"/>
    </source>
</evidence>
<dbReference type="Proteomes" id="UP000193711">
    <property type="component" value="Unassembled WGS sequence"/>
</dbReference>
<accession>A0A1X7PF24</accession>
<evidence type="ECO:0000313" key="1">
    <source>
        <dbReference type="EMBL" id="SMH49831.1"/>
    </source>
</evidence>
<dbReference type="STRING" id="1891671.SAMN06295885_3417"/>
<proteinExistence type="predicted"/>
<dbReference type="EMBL" id="FXBM01000003">
    <property type="protein sequence ID" value="SMH49831.1"/>
    <property type="molecule type" value="Genomic_DNA"/>
</dbReference>
<dbReference type="AlphaFoldDB" id="A0A1X7PF24"/>
<keyword evidence="2" id="KW-1185">Reference proteome</keyword>
<name>A0A1X7PF24_9MICO</name>
<sequence>MMLSEYSFPTLLHDRERRLDRAAEVERLRRERAPRRPERRLPALLRLLRRPVHARA</sequence>
<gene>
    <name evidence="1" type="ORF">SAMN06295885_3417</name>
</gene>
<reference evidence="2" key="1">
    <citation type="submission" date="2017-04" db="EMBL/GenBank/DDBJ databases">
        <authorList>
            <person name="Varghese N."/>
            <person name="Submissions S."/>
        </authorList>
    </citation>
    <scope>NUCLEOTIDE SEQUENCE [LARGE SCALE GENOMIC DNA]</scope>
    <source>
        <strain evidence="2">VKM Ac-2121</strain>
    </source>
</reference>
<organism evidence="1 2">
    <name type="scientific">Rathayibacter oskolensis</name>
    <dbReference type="NCBI Taxonomy" id="1891671"/>
    <lineage>
        <taxon>Bacteria</taxon>
        <taxon>Bacillati</taxon>
        <taxon>Actinomycetota</taxon>
        <taxon>Actinomycetes</taxon>
        <taxon>Micrococcales</taxon>
        <taxon>Microbacteriaceae</taxon>
        <taxon>Rathayibacter</taxon>
    </lineage>
</organism>